<keyword evidence="8 12" id="KW-0808">Transferase</keyword>
<evidence type="ECO:0000256" key="7">
    <source>
        <dbReference type="ARBA" id="ARBA00022676"/>
    </source>
</evidence>
<proteinExistence type="inferred from homology"/>
<dbReference type="RefSeq" id="WP_110608926.1">
    <property type="nucleotide sequence ID" value="NZ_PDOD01000001.1"/>
</dbReference>
<dbReference type="Gene3D" id="3.90.1170.20">
    <property type="entry name" value="Quinolinate phosphoribosyl transferase, N-terminal domain"/>
    <property type="match status" value="1"/>
</dbReference>
<evidence type="ECO:0000256" key="5">
    <source>
        <dbReference type="ARBA" id="ARBA00011944"/>
    </source>
</evidence>
<evidence type="ECO:0000256" key="6">
    <source>
        <dbReference type="ARBA" id="ARBA00022642"/>
    </source>
</evidence>
<dbReference type="InterPro" id="IPR022412">
    <property type="entry name" value="Quinolinate_PRibosylTrfase_N"/>
</dbReference>
<comment type="catalytic activity">
    <reaction evidence="10">
        <text>nicotinate beta-D-ribonucleotide + CO2 + diphosphate = quinolinate + 5-phospho-alpha-D-ribose 1-diphosphate + 2 H(+)</text>
        <dbReference type="Rhea" id="RHEA:12733"/>
        <dbReference type="ChEBI" id="CHEBI:15378"/>
        <dbReference type="ChEBI" id="CHEBI:16526"/>
        <dbReference type="ChEBI" id="CHEBI:29959"/>
        <dbReference type="ChEBI" id="CHEBI:33019"/>
        <dbReference type="ChEBI" id="CHEBI:57502"/>
        <dbReference type="ChEBI" id="CHEBI:58017"/>
        <dbReference type="EC" id="2.4.2.19"/>
    </reaction>
</comment>
<dbReference type="OrthoDB" id="9782546at2"/>
<evidence type="ECO:0000256" key="8">
    <source>
        <dbReference type="ARBA" id="ARBA00022679"/>
    </source>
</evidence>
<comment type="similarity">
    <text evidence="3 12">Belongs to the NadC/ModD family.</text>
</comment>
<dbReference type="InterPro" id="IPR013785">
    <property type="entry name" value="Aldolase_TIM"/>
</dbReference>
<keyword evidence="16" id="KW-1185">Reference proteome</keyword>
<dbReference type="AlphaFoldDB" id="A0A323TJX1"/>
<dbReference type="CDD" id="cd01572">
    <property type="entry name" value="QPRTase"/>
    <property type="match status" value="1"/>
</dbReference>
<evidence type="ECO:0000256" key="2">
    <source>
        <dbReference type="ARBA" id="ARBA00004893"/>
    </source>
</evidence>
<dbReference type="PANTHER" id="PTHR32179">
    <property type="entry name" value="NICOTINATE-NUCLEOTIDE PYROPHOSPHORYLASE [CARBOXYLATING]"/>
    <property type="match status" value="1"/>
</dbReference>
<dbReference type="EC" id="2.4.2.19" evidence="5"/>
<reference evidence="15 16" key="1">
    <citation type="submission" date="2017-10" db="EMBL/GenBank/DDBJ databases">
        <title>Bacillus sp. nov., a halophilic bacterium isolated from a Keqin Lake.</title>
        <authorList>
            <person name="Wang H."/>
        </authorList>
    </citation>
    <scope>NUCLEOTIDE SEQUENCE [LARGE SCALE GENOMIC DNA]</scope>
    <source>
        <strain evidence="15 16">KQ-12</strain>
    </source>
</reference>
<keyword evidence="6" id="KW-0662">Pyridine nucleotide biosynthesis</keyword>
<dbReference type="Pfam" id="PF02749">
    <property type="entry name" value="QRPTase_N"/>
    <property type="match status" value="1"/>
</dbReference>
<dbReference type="GO" id="GO:0034213">
    <property type="term" value="P:quinolinate catabolic process"/>
    <property type="evidence" value="ECO:0007669"/>
    <property type="project" value="TreeGrafter"/>
</dbReference>
<evidence type="ECO:0000259" key="13">
    <source>
        <dbReference type="Pfam" id="PF01729"/>
    </source>
</evidence>
<evidence type="ECO:0000256" key="10">
    <source>
        <dbReference type="ARBA" id="ARBA00047445"/>
    </source>
</evidence>
<comment type="function">
    <text evidence="1">Involved in the catabolism of quinolinic acid (QA).</text>
</comment>
<dbReference type="GO" id="GO:0004514">
    <property type="term" value="F:nicotinate-nucleotide diphosphorylase (carboxylating) activity"/>
    <property type="evidence" value="ECO:0007669"/>
    <property type="project" value="UniProtKB-EC"/>
</dbReference>
<feature type="domain" description="Quinolinate phosphoribosyl transferase N-terminal" evidence="14">
    <location>
        <begin position="22"/>
        <end position="106"/>
    </location>
</feature>
<dbReference type="InterPro" id="IPR002638">
    <property type="entry name" value="Quinolinate_PRibosylTrfase_C"/>
</dbReference>
<protein>
    <recommendedName>
        <fullName evidence="11">Probable nicotinate-nucleotide pyrophosphorylase [carboxylating]</fullName>
        <ecNumber evidence="5">2.4.2.19</ecNumber>
    </recommendedName>
    <alternativeName>
        <fullName evidence="9">Quinolinate phosphoribosyltransferase [decarboxylating]</fullName>
    </alternativeName>
</protein>
<dbReference type="GO" id="GO:0005737">
    <property type="term" value="C:cytoplasm"/>
    <property type="evidence" value="ECO:0007669"/>
    <property type="project" value="TreeGrafter"/>
</dbReference>
<comment type="pathway">
    <text evidence="2">Cofactor biosynthesis; NAD(+) biosynthesis; nicotinate D-ribonucleotide from quinolinate: step 1/1.</text>
</comment>
<evidence type="ECO:0000256" key="3">
    <source>
        <dbReference type="ARBA" id="ARBA00009400"/>
    </source>
</evidence>
<dbReference type="InterPro" id="IPR037128">
    <property type="entry name" value="Quinolinate_PRibosylTase_N_sf"/>
</dbReference>
<dbReference type="EMBL" id="PDOD01000001">
    <property type="protein sequence ID" value="PYZ95291.1"/>
    <property type="molecule type" value="Genomic_DNA"/>
</dbReference>
<dbReference type="InterPro" id="IPR004393">
    <property type="entry name" value="NadC"/>
</dbReference>
<dbReference type="InterPro" id="IPR036068">
    <property type="entry name" value="Nicotinate_pribotase-like_C"/>
</dbReference>
<comment type="caution">
    <text evidence="15">The sequence shown here is derived from an EMBL/GenBank/DDBJ whole genome shotgun (WGS) entry which is preliminary data.</text>
</comment>
<evidence type="ECO:0000259" key="14">
    <source>
        <dbReference type="Pfam" id="PF02749"/>
    </source>
</evidence>
<evidence type="ECO:0000256" key="12">
    <source>
        <dbReference type="PIRNR" id="PIRNR006250"/>
    </source>
</evidence>
<gene>
    <name evidence="15" type="ORF">CR194_00630</name>
</gene>
<dbReference type="InterPro" id="IPR027277">
    <property type="entry name" value="NadC/ModD"/>
</dbReference>
<evidence type="ECO:0000313" key="16">
    <source>
        <dbReference type="Proteomes" id="UP000248214"/>
    </source>
</evidence>
<dbReference type="PIRSF" id="PIRSF006250">
    <property type="entry name" value="NadC_ModD"/>
    <property type="match status" value="1"/>
</dbReference>
<comment type="subunit">
    <text evidence="4">Hexamer formed by 3 homodimers.</text>
</comment>
<dbReference type="UniPathway" id="UPA00253">
    <property type="reaction ID" value="UER00331"/>
</dbReference>
<sequence length="283" mass="30742">MNKLLLKQQLANFFQEDLGFGDMTSQAIFDNELGEAVFVAKAPGIFCGEQIISTAYHLFSQDILVDIFKRDGESVEVGDVIAKVSGPVTDLLSGERVTLNLIQRLSGIATLTAEAVHEVKGTGVKISDTRKTTPGLRMLEKYAVQCGGGSNHRLRLDDAILIKDNHIAQAGSVTAAIRKVRKKVGHMMKVEIEVETFDQLMEAIKETPDVIMLDNCSVEQTAEWCKMIPPHVLVEISGGITVDQLNNYANSGVHIISMGGLTHSAKAMDISLDILVKEGASHV</sequence>
<dbReference type="Proteomes" id="UP000248214">
    <property type="component" value="Unassembled WGS sequence"/>
</dbReference>
<evidence type="ECO:0000256" key="4">
    <source>
        <dbReference type="ARBA" id="ARBA00011218"/>
    </source>
</evidence>
<organism evidence="15 16">
    <name type="scientific">Salipaludibacillus keqinensis</name>
    <dbReference type="NCBI Taxonomy" id="2045207"/>
    <lineage>
        <taxon>Bacteria</taxon>
        <taxon>Bacillati</taxon>
        <taxon>Bacillota</taxon>
        <taxon>Bacilli</taxon>
        <taxon>Bacillales</taxon>
        <taxon>Bacillaceae</taxon>
    </lineage>
</organism>
<dbReference type="SUPFAM" id="SSF51690">
    <property type="entry name" value="Nicotinate/Quinolinate PRTase C-terminal domain-like"/>
    <property type="match status" value="1"/>
</dbReference>
<evidence type="ECO:0000256" key="11">
    <source>
        <dbReference type="ARBA" id="ARBA00069173"/>
    </source>
</evidence>
<name>A0A323TJX1_9BACI</name>
<dbReference type="SUPFAM" id="SSF54675">
    <property type="entry name" value="Nicotinate/Quinolinate PRTase N-terminal domain-like"/>
    <property type="match status" value="1"/>
</dbReference>
<keyword evidence="7 12" id="KW-0328">Glycosyltransferase</keyword>
<dbReference type="FunFam" id="3.90.1170.20:FF:000001">
    <property type="entry name" value="Nicotinate-nucleotide diphosphorylase (Carboxylating)"/>
    <property type="match status" value="1"/>
</dbReference>
<dbReference type="FunFam" id="3.20.20.70:FF:000030">
    <property type="entry name" value="Nicotinate-nucleotide pyrophosphorylase, carboxylating"/>
    <property type="match status" value="1"/>
</dbReference>
<dbReference type="PANTHER" id="PTHR32179:SF3">
    <property type="entry name" value="NICOTINATE-NUCLEOTIDE PYROPHOSPHORYLASE [CARBOXYLATING]"/>
    <property type="match status" value="1"/>
</dbReference>
<feature type="domain" description="Quinolinate phosphoribosyl transferase C-terminal" evidence="13">
    <location>
        <begin position="108"/>
        <end position="273"/>
    </location>
</feature>
<dbReference type="Pfam" id="PF01729">
    <property type="entry name" value="QRPTase_C"/>
    <property type="match status" value="1"/>
</dbReference>
<evidence type="ECO:0000313" key="15">
    <source>
        <dbReference type="EMBL" id="PYZ95291.1"/>
    </source>
</evidence>
<dbReference type="Gene3D" id="3.20.20.70">
    <property type="entry name" value="Aldolase class I"/>
    <property type="match status" value="1"/>
</dbReference>
<accession>A0A323TJX1</accession>
<dbReference type="NCBIfam" id="TIGR00078">
    <property type="entry name" value="nadC"/>
    <property type="match status" value="1"/>
</dbReference>
<evidence type="ECO:0000256" key="1">
    <source>
        <dbReference type="ARBA" id="ARBA00003237"/>
    </source>
</evidence>
<dbReference type="GO" id="GO:0009435">
    <property type="term" value="P:NAD+ biosynthetic process"/>
    <property type="evidence" value="ECO:0007669"/>
    <property type="project" value="UniProtKB-UniPathway"/>
</dbReference>
<evidence type="ECO:0000256" key="9">
    <source>
        <dbReference type="ARBA" id="ARBA00033102"/>
    </source>
</evidence>